<feature type="binding site" evidence="7">
    <location>
        <position position="46"/>
    </location>
    <ligand>
        <name>Zn(2+)</name>
        <dbReference type="ChEBI" id="CHEBI:29105"/>
    </ligand>
</feature>
<evidence type="ECO:0000256" key="1">
    <source>
        <dbReference type="ARBA" id="ARBA00006217"/>
    </source>
</evidence>
<dbReference type="OrthoDB" id="9797527at2"/>
<organism evidence="8 9">
    <name type="scientific">Pararhizobium mangrovi</name>
    <dbReference type="NCBI Taxonomy" id="2590452"/>
    <lineage>
        <taxon>Bacteria</taxon>
        <taxon>Pseudomonadati</taxon>
        <taxon>Pseudomonadota</taxon>
        <taxon>Alphaproteobacteria</taxon>
        <taxon>Hyphomicrobiales</taxon>
        <taxon>Rhizobiaceae</taxon>
        <taxon>Rhizobium/Agrobacterium group</taxon>
        <taxon>Pararhizobium</taxon>
    </lineage>
</organism>
<keyword evidence="4 7" id="KW-0862">Zinc</keyword>
<comment type="catalytic activity">
    <reaction evidence="6">
        <text>hydrogencarbonate + H(+) = CO2 + H2O</text>
        <dbReference type="Rhea" id="RHEA:10748"/>
        <dbReference type="ChEBI" id="CHEBI:15377"/>
        <dbReference type="ChEBI" id="CHEBI:15378"/>
        <dbReference type="ChEBI" id="CHEBI:16526"/>
        <dbReference type="ChEBI" id="CHEBI:17544"/>
        <dbReference type="EC" id="4.2.1.1"/>
    </reaction>
</comment>
<reference evidence="8 9" key="1">
    <citation type="submission" date="2019-06" db="EMBL/GenBank/DDBJ databases">
        <authorList>
            <person name="Li M."/>
        </authorList>
    </citation>
    <scope>NUCLEOTIDE SEQUENCE [LARGE SCALE GENOMIC DNA]</scope>
    <source>
        <strain evidence="8 9">BGMRC6574</strain>
    </source>
</reference>
<keyword evidence="9" id="KW-1185">Reference proteome</keyword>
<sequence>MTYFPDHLVAGYRDFLEGRYSEERERYHRLAESGQTPQTLVIACCDSRAAPETIFNTGPGEIFTLRNVANLVPPYEPDEHLHAASSAIEFAVQALGVRHIVVLAHGRCGGIQAALNPGGEPLSEGDFIGHWVGLLTPLARSVDPDGTMDPTERATALECHAVGQSIENLRTFPFVDKRERAGELSLHGAWFDISEGRLWVRDPEDGVFAPLDGTA</sequence>
<comment type="caution">
    <text evidence="8">The sequence shown here is derived from an EMBL/GenBank/DDBJ whole genome shotgun (WGS) entry which is preliminary data.</text>
</comment>
<dbReference type="Pfam" id="PF00484">
    <property type="entry name" value="Pro_CA"/>
    <property type="match status" value="1"/>
</dbReference>
<dbReference type="SMART" id="SM00947">
    <property type="entry name" value="Pro_CA"/>
    <property type="match status" value="1"/>
</dbReference>
<protein>
    <recommendedName>
        <fullName evidence="2">carbonic anhydrase</fullName>
        <ecNumber evidence="2">4.2.1.1</ecNumber>
    </recommendedName>
</protein>
<feature type="binding site" evidence="7">
    <location>
        <position position="108"/>
    </location>
    <ligand>
        <name>Zn(2+)</name>
        <dbReference type="ChEBI" id="CHEBI:29105"/>
    </ligand>
</feature>
<evidence type="ECO:0000313" key="9">
    <source>
        <dbReference type="Proteomes" id="UP000320314"/>
    </source>
</evidence>
<evidence type="ECO:0000256" key="5">
    <source>
        <dbReference type="ARBA" id="ARBA00023239"/>
    </source>
</evidence>
<dbReference type="InterPro" id="IPR045066">
    <property type="entry name" value="Beta_CA_cladeB"/>
</dbReference>
<dbReference type="GO" id="GO:0004089">
    <property type="term" value="F:carbonate dehydratase activity"/>
    <property type="evidence" value="ECO:0007669"/>
    <property type="project" value="UniProtKB-EC"/>
</dbReference>
<dbReference type="Proteomes" id="UP000320314">
    <property type="component" value="Unassembled WGS sequence"/>
</dbReference>
<dbReference type="SUPFAM" id="SSF53056">
    <property type="entry name" value="beta-carbonic anhydrase, cab"/>
    <property type="match status" value="1"/>
</dbReference>
<evidence type="ECO:0000256" key="4">
    <source>
        <dbReference type="ARBA" id="ARBA00022833"/>
    </source>
</evidence>
<evidence type="ECO:0000313" key="8">
    <source>
        <dbReference type="EMBL" id="TPW26070.1"/>
    </source>
</evidence>
<keyword evidence="3 7" id="KW-0479">Metal-binding</keyword>
<name>A0A506TX29_9HYPH</name>
<dbReference type="EC" id="4.2.1.1" evidence="2"/>
<evidence type="ECO:0000256" key="2">
    <source>
        <dbReference type="ARBA" id="ARBA00012925"/>
    </source>
</evidence>
<feature type="binding site" evidence="7">
    <location>
        <position position="105"/>
    </location>
    <ligand>
        <name>Zn(2+)</name>
        <dbReference type="ChEBI" id="CHEBI:29105"/>
    </ligand>
</feature>
<keyword evidence="5" id="KW-0456">Lyase</keyword>
<gene>
    <name evidence="8" type="ORF">FJU11_16395</name>
</gene>
<evidence type="ECO:0000256" key="7">
    <source>
        <dbReference type="PIRSR" id="PIRSR601765-1"/>
    </source>
</evidence>
<comment type="similarity">
    <text evidence="1">Belongs to the beta-class carbonic anhydrase family.</text>
</comment>
<dbReference type="EMBL" id="VHLH01000038">
    <property type="protein sequence ID" value="TPW26070.1"/>
    <property type="molecule type" value="Genomic_DNA"/>
</dbReference>
<dbReference type="Gene3D" id="3.40.1050.10">
    <property type="entry name" value="Carbonic anhydrase"/>
    <property type="match status" value="1"/>
</dbReference>
<accession>A0A506TX29</accession>
<dbReference type="RefSeq" id="WP_141168158.1">
    <property type="nucleotide sequence ID" value="NZ_VHLH01000038.1"/>
</dbReference>
<evidence type="ECO:0000256" key="3">
    <source>
        <dbReference type="ARBA" id="ARBA00022723"/>
    </source>
</evidence>
<dbReference type="GO" id="GO:0008270">
    <property type="term" value="F:zinc ion binding"/>
    <property type="evidence" value="ECO:0007669"/>
    <property type="project" value="InterPro"/>
</dbReference>
<dbReference type="PANTHER" id="PTHR11002:SF76">
    <property type="entry name" value="CARBONIC ANHYDRASE"/>
    <property type="match status" value="1"/>
</dbReference>
<dbReference type="PANTHER" id="PTHR11002">
    <property type="entry name" value="CARBONIC ANHYDRASE"/>
    <property type="match status" value="1"/>
</dbReference>
<comment type="cofactor">
    <cofactor evidence="7">
        <name>Zn(2+)</name>
        <dbReference type="ChEBI" id="CHEBI:29105"/>
    </cofactor>
    <text evidence="7">Binds 1 zinc ion per subunit.</text>
</comment>
<dbReference type="InterPro" id="IPR001765">
    <property type="entry name" value="Carbonic_anhydrase"/>
</dbReference>
<dbReference type="AlphaFoldDB" id="A0A506TX29"/>
<proteinExistence type="inferred from homology"/>
<dbReference type="InterPro" id="IPR036874">
    <property type="entry name" value="Carbonic_anhydrase_sf"/>
</dbReference>
<feature type="binding site" evidence="7">
    <location>
        <position position="44"/>
    </location>
    <ligand>
        <name>Zn(2+)</name>
        <dbReference type="ChEBI" id="CHEBI:29105"/>
    </ligand>
</feature>
<evidence type="ECO:0000256" key="6">
    <source>
        <dbReference type="ARBA" id="ARBA00048348"/>
    </source>
</evidence>
<dbReference type="CDD" id="cd00884">
    <property type="entry name" value="beta_CA_cladeB"/>
    <property type="match status" value="1"/>
</dbReference>